<keyword evidence="5" id="KW-0336">GPI-anchor</keyword>
<dbReference type="SUPFAM" id="SSF55486">
    <property type="entry name" value="Metalloproteases ('zincins'), catalytic domain"/>
    <property type="match status" value="1"/>
</dbReference>
<evidence type="ECO:0000256" key="3">
    <source>
        <dbReference type="ARBA" id="ARBA00010136"/>
    </source>
</evidence>
<evidence type="ECO:0000256" key="6">
    <source>
        <dbReference type="ARBA" id="ARBA00022723"/>
    </source>
</evidence>
<dbReference type="GO" id="GO:0098552">
    <property type="term" value="C:side of membrane"/>
    <property type="evidence" value="ECO:0007669"/>
    <property type="project" value="UniProtKB-KW"/>
</dbReference>
<evidence type="ECO:0000256" key="11">
    <source>
        <dbReference type="ARBA" id="ARBA00023180"/>
    </source>
</evidence>
<keyword evidence="10" id="KW-0472">Membrane</keyword>
<dbReference type="AlphaFoldDB" id="A0AAW0USC7"/>
<dbReference type="InterPro" id="IPR024571">
    <property type="entry name" value="ERAP1-like_C_dom"/>
</dbReference>
<evidence type="ECO:0000256" key="7">
    <source>
        <dbReference type="ARBA" id="ARBA00022729"/>
    </source>
</evidence>
<dbReference type="Gene3D" id="1.10.390.10">
    <property type="entry name" value="Neutral Protease Domain 2"/>
    <property type="match status" value="1"/>
</dbReference>
<evidence type="ECO:0000256" key="9">
    <source>
        <dbReference type="ARBA" id="ARBA00023049"/>
    </source>
</evidence>
<keyword evidence="14" id="KW-1185">Reference proteome</keyword>
<dbReference type="FunFam" id="2.60.40.1910:FF:000008">
    <property type="entry name" value="Aminopeptidase"/>
    <property type="match status" value="1"/>
</dbReference>
<organism evidence="13 14">
    <name type="scientific">Scylla paramamosain</name>
    <name type="common">Mud crab</name>
    <dbReference type="NCBI Taxonomy" id="85552"/>
    <lineage>
        <taxon>Eukaryota</taxon>
        <taxon>Metazoa</taxon>
        <taxon>Ecdysozoa</taxon>
        <taxon>Arthropoda</taxon>
        <taxon>Crustacea</taxon>
        <taxon>Multicrustacea</taxon>
        <taxon>Malacostraca</taxon>
        <taxon>Eumalacostraca</taxon>
        <taxon>Eucarida</taxon>
        <taxon>Decapoda</taxon>
        <taxon>Pleocyemata</taxon>
        <taxon>Brachyura</taxon>
        <taxon>Eubrachyura</taxon>
        <taxon>Portunoidea</taxon>
        <taxon>Portunidae</taxon>
        <taxon>Portuninae</taxon>
        <taxon>Scylla</taxon>
    </lineage>
</organism>
<dbReference type="GO" id="GO:0005886">
    <property type="term" value="C:plasma membrane"/>
    <property type="evidence" value="ECO:0007669"/>
    <property type="project" value="UniProtKB-SubCell"/>
</dbReference>
<keyword evidence="5" id="KW-0449">Lipoprotein</keyword>
<comment type="similarity">
    <text evidence="3">Belongs to the peptidase M1 family.</text>
</comment>
<evidence type="ECO:0000256" key="10">
    <source>
        <dbReference type="ARBA" id="ARBA00023136"/>
    </source>
</evidence>
<dbReference type="GO" id="GO:0042277">
    <property type="term" value="F:peptide binding"/>
    <property type="evidence" value="ECO:0007669"/>
    <property type="project" value="TreeGrafter"/>
</dbReference>
<dbReference type="GO" id="GO:0005737">
    <property type="term" value="C:cytoplasm"/>
    <property type="evidence" value="ECO:0007669"/>
    <property type="project" value="TreeGrafter"/>
</dbReference>
<reference evidence="13 14" key="1">
    <citation type="submission" date="2023-03" db="EMBL/GenBank/DDBJ databases">
        <title>High-quality genome of Scylla paramamosain provides insights in environmental adaptation.</title>
        <authorList>
            <person name="Zhang L."/>
        </authorList>
    </citation>
    <scope>NUCLEOTIDE SEQUENCE [LARGE SCALE GENOMIC DNA]</scope>
    <source>
        <strain evidence="13">LZ_2023a</strain>
        <tissue evidence="13">Muscle</tissue>
    </source>
</reference>
<evidence type="ECO:0000256" key="2">
    <source>
        <dbReference type="ARBA" id="ARBA00004609"/>
    </source>
</evidence>
<dbReference type="GO" id="GO:0005615">
    <property type="term" value="C:extracellular space"/>
    <property type="evidence" value="ECO:0007669"/>
    <property type="project" value="TreeGrafter"/>
</dbReference>
<keyword evidence="4" id="KW-1003">Cell membrane</keyword>
<evidence type="ECO:0000256" key="8">
    <source>
        <dbReference type="ARBA" id="ARBA00022801"/>
    </source>
</evidence>
<dbReference type="Pfam" id="PF11838">
    <property type="entry name" value="ERAP1_C"/>
    <property type="match status" value="1"/>
</dbReference>
<comment type="subcellular location">
    <subcellularLocation>
        <location evidence="2">Cell membrane</location>
        <topology evidence="2">Lipid-anchor</topology>
        <topology evidence="2">GPI-anchor</topology>
    </subcellularLocation>
</comment>
<dbReference type="PANTHER" id="PTHR11533">
    <property type="entry name" value="PROTEASE M1 ZINC METALLOPROTEASE"/>
    <property type="match status" value="1"/>
</dbReference>
<keyword evidence="9" id="KW-0645">Protease</keyword>
<comment type="caution">
    <text evidence="13">The sequence shown here is derived from an EMBL/GenBank/DDBJ whole genome shotgun (WGS) entry which is preliminary data.</text>
</comment>
<dbReference type="PANTHER" id="PTHR11533:SF253">
    <property type="entry name" value="AMINOPEPTIDASE-RELATED"/>
    <property type="match status" value="1"/>
</dbReference>
<dbReference type="Gene3D" id="2.60.40.1910">
    <property type="match status" value="1"/>
</dbReference>
<evidence type="ECO:0000313" key="14">
    <source>
        <dbReference type="Proteomes" id="UP001487740"/>
    </source>
</evidence>
<keyword evidence="8" id="KW-0378">Hydrolase</keyword>
<keyword evidence="11" id="KW-0325">Glycoprotein</keyword>
<keyword evidence="7" id="KW-0732">Signal</keyword>
<accession>A0AAW0USC7</accession>
<dbReference type="EMBL" id="JARAKH010000008">
    <property type="protein sequence ID" value="KAK8402123.1"/>
    <property type="molecule type" value="Genomic_DNA"/>
</dbReference>
<evidence type="ECO:0000256" key="1">
    <source>
        <dbReference type="ARBA" id="ARBA00001947"/>
    </source>
</evidence>
<sequence>MTEATFRKGLTNYLNTRAYANAEQDNLWDLLTQAAHQDFTLTKYITVKTAMETWTLQMGYPVIKVIRSADGTSATVTQERFLLRKDAKSTDAQVYRWWVPLSYTTQATADFSKTAPSRWLSKTDSKITIRSLPDSRQWVIFNVQETGYYRVNYDDNNWELLIKQLKADHTKIHVNNRAQLIDDALNLARAGQLSYSLSMNLIAYLKKETSYVPWATALDNLAYIHKLFSHNGAYGALKNFLLRLLEPLYKSVGFQDSLTDPHL</sequence>
<evidence type="ECO:0000313" key="13">
    <source>
        <dbReference type="EMBL" id="KAK8402123.1"/>
    </source>
</evidence>
<keyword evidence="9" id="KW-0482">Metalloprotease</keyword>
<comment type="cofactor">
    <cofactor evidence="1">
        <name>Zn(2+)</name>
        <dbReference type="ChEBI" id="CHEBI:29105"/>
    </cofactor>
</comment>
<protein>
    <recommendedName>
        <fullName evidence="12">ERAP1-like C-terminal domain-containing protein</fullName>
    </recommendedName>
</protein>
<keyword evidence="6" id="KW-0479">Metal-binding</keyword>
<feature type="domain" description="ERAP1-like C-terminal" evidence="12">
    <location>
        <begin position="138"/>
        <end position="257"/>
    </location>
</feature>
<dbReference type="Gene3D" id="1.10.3480.20">
    <property type="match status" value="1"/>
</dbReference>
<dbReference type="InterPro" id="IPR027268">
    <property type="entry name" value="Peptidase_M4/M1_CTD_sf"/>
</dbReference>
<dbReference type="GO" id="GO:0043171">
    <property type="term" value="P:peptide catabolic process"/>
    <property type="evidence" value="ECO:0007669"/>
    <property type="project" value="TreeGrafter"/>
</dbReference>
<evidence type="ECO:0000256" key="4">
    <source>
        <dbReference type="ARBA" id="ARBA00022475"/>
    </source>
</evidence>
<dbReference type="GO" id="GO:0006508">
    <property type="term" value="P:proteolysis"/>
    <property type="evidence" value="ECO:0007669"/>
    <property type="project" value="TreeGrafter"/>
</dbReference>
<evidence type="ECO:0000256" key="5">
    <source>
        <dbReference type="ARBA" id="ARBA00022622"/>
    </source>
</evidence>
<dbReference type="Proteomes" id="UP001487740">
    <property type="component" value="Unassembled WGS sequence"/>
</dbReference>
<dbReference type="GO" id="GO:0008270">
    <property type="term" value="F:zinc ion binding"/>
    <property type="evidence" value="ECO:0007669"/>
    <property type="project" value="TreeGrafter"/>
</dbReference>
<evidence type="ECO:0000259" key="12">
    <source>
        <dbReference type="Pfam" id="PF11838"/>
    </source>
</evidence>
<proteinExistence type="inferred from homology"/>
<gene>
    <name evidence="13" type="ORF">O3P69_001307</name>
</gene>
<name>A0AAW0USC7_SCYPA</name>
<dbReference type="GO" id="GO:0070006">
    <property type="term" value="F:metalloaminopeptidase activity"/>
    <property type="evidence" value="ECO:0007669"/>
    <property type="project" value="TreeGrafter"/>
</dbReference>
<dbReference type="InterPro" id="IPR050344">
    <property type="entry name" value="Peptidase_M1_aminopeptidases"/>
</dbReference>